<dbReference type="Proteomes" id="UP000533598">
    <property type="component" value="Unassembled WGS sequence"/>
</dbReference>
<gene>
    <name evidence="3" type="ORF">HNR67_001457</name>
</gene>
<dbReference type="AlphaFoldDB" id="A0A7W7FU15"/>
<sequence length="232" mass="24470">MLDPVGPHPSSVYWRRRAVALGAFVLVLLLGVWAVGLAFGGSEDTERELAELRAAAAARSLAATGTSAPGSASALPPPSNPAPPPDQPPAPPPPPPPPPPGPPQPCPNQVTKVTAEVGAPEYRVGQRPEFRLVVTNTGPVPCTRELDPRVQEILVFGLDGARLWSSNDCYPGRNPDLRTLEPGGMAVFRLAWHGRTSAPNCTGKRKALLAGEYTVVAKVDELASPPAPFRLR</sequence>
<feature type="region of interest" description="Disordered" evidence="1">
    <location>
        <begin position="63"/>
        <end position="110"/>
    </location>
</feature>
<reference evidence="3 4" key="1">
    <citation type="submission" date="2020-08" db="EMBL/GenBank/DDBJ databases">
        <title>Sequencing the genomes of 1000 actinobacteria strains.</title>
        <authorList>
            <person name="Klenk H.-P."/>
        </authorList>
    </citation>
    <scope>NUCLEOTIDE SEQUENCE [LARGE SCALE GENOMIC DNA]</scope>
    <source>
        <strain evidence="3 4">DSM 44230</strain>
    </source>
</reference>
<accession>A0A7W7FU15</accession>
<evidence type="ECO:0000256" key="2">
    <source>
        <dbReference type="SAM" id="Phobius"/>
    </source>
</evidence>
<comment type="caution">
    <text evidence="3">The sequence shown here is derived from an EMBL/GenBank/DDBJ whole genome shotgun (WGS) entry which is preliminary data.</text>
</comment>
<keyword evidence="2" id="KW-0472">Membrane</keyword>
<evidence type="ECO:0000313" key="3">
    <source>
        <dbReference type="EMBL" id="MBB4675339.1"/>
    </source>
</evidence>
<evidence type="ECO:0000313" key="4">
    <source>
        <dbReference type="Proteomes" id="UP000533598"/>
    </source>
</evidence>
<organism evidence="3 4">
    <name type="scientific">Crossiella cryophila</name>
    <dbReference type="NCBI Taxonomy" id="43355"/>
    <lineage>
        <taxon>Bacteria</taxon>
        <taxon>Bacillati</taxon>
        <taxon>Actinomycetota</taxon>
        <taxon>Actinomycetes</taxon>
        <taxon>Pseudonocardiales</taxon>
        <taxon>Pseudonocardiaceae</taxon>
        <taxon>Crossiella</taxon>
    </lineage>
</organism>
<feature type="compositionally biased region" description="Low complexity" evidence="1">
    <location>
        <begin position="63"/>
        <end position="74"/>
    </location>
</feature>
<keyword evidence="2" id="KW-0812">Transmembrane</keyword>
<protein>
    <submittedName>
        <fullName evidence="3">Uncharacterized protein</fullName>
    </submittedName>
</protein>
<keyword evidence="4" id="KW-1185">Reference proteome</keyword>
<dbReference type="EMBL" id="JACHMH010000001">
    <property type="protein sequence ID" value="MBB4675339.1"/>
    <property type="molecule type" value="Genomic_DNA"/>
</dbReference>
<feature type="transmembrane region" description="Helical" evidence="2">
    <location>
        <begin position="20"/>
        <end position="39"/>
    </location>
</feature>
<dbReference type="RefSeq" id="WP_185001325.1">
    <property type="nucleotide sequence ID" value="NZ_BAAAUI010000006.1"/>
</dbReference>
<feature type="compositionally biased region" description="Pro residues" evidence="1">
    <location>
        <begin position="75"/>
        <end position="106"/>
    </location>
</feature>
<keyword evidence="2" id="KW-1133">Transmembrane helix</keyword>
<name>A0A7W7FU15_9PSEU</name>
<proteinExistence type="predicted"/>
<evidence type="ECO:0000256" key="1">
    <source>
        <dbReference type="SAM" id="MobiDB-lite"/>
    </source>
</evidence>